<dbReference type="KEGG" id="aplt:ANPL_02230"/>
<proteinExistence type="predicted"/>
<keyword evidence="3" id="KW-1185">Reference proteome</keyword>
<sequence>MRLKWVALCCTLCLCLQGCLLFSHVQYSGFPSASVKLWSDVKAGASKDDVIAMLGHPVIVEEGIWIYPSCKLLKSAASIMKKYECNVLRIAFDSDDRATDVDHLHTPLQSLRNISEKGHHVSGIHDGMWRKIAGALGKNE</sequence>
<feature type="signal peptide" evidence="1">
    <location>
        <begin position="1"/>
        <end position="25"/>
    </location>
</feature>
<dbReference type="Proteomes" id="UP000500930">
    <property type="component" value="Chromosome"/>
</dbReference>
<feature type="chain" id="PRO_5032964095" description="Lipoprotein" evidence="1">
    <location>
        <begin position="26"/>
        <end position="140"/>
    </location>
</feature>
<accession>A0A858PY61</accession>
<name>A0A858PY61_9RICK</name>
<dbReference type="AlphaFoldDB" id="A0A858PY61"/>
<evidence type="ECO:0000313" key="2">
    <source>
        <dbReference type="EMBL" id="QJC27525.1"/>
    </source>
</evidence>
<dbReference type="RefSeq" id="WP_169193159.1">
    <property type="nucleotide sequence ID" value="NZ_CP046391.1"/>
</dbReference>
<evidence type="ECO:0000313" key="3">
    <source>
        <dbReference type="Proteomes" id="UP000500930"/>
    </source>
</evidence>
<keyword evidence="1" id="KW-0732">Signal</keyword>
<dbReference type="EMBL" id="CP046391">
    <property type="protein sequence ID" value="QJC27525.1"/>
    <property type="molecule type" value="Genomic_DNA"/>
</dbReference>
<protein>
    <recommendedName>
        <fullName evidence="4">Lipoprotein</fullName>
    </recommendedName>
</protein>
<evidence type="ECO:0000256" key="1">
    <source>
        <dbReference type="SAM" id="SignalP"/>
    </source>
</evidence>
<reference evidence="2 3" key="1">
    <citation type="journal article" date="2020" name="Pathogens">
        <title>First Whole Genome Sequence of Anaplasma platys, an Obligate Intracellular Rickettsial Pathogen of Dogs.</title>
        <authorList>
            <person name="Llanes A."/>
            <person name="Rajeev S."/>
        </authorList>
    </citation>
    <scope>NUCLEOTIDE SEQUENCE [LARGE SCALE GENOMIC DNA]</scope>
    <source>
        <strain evidence="2 3">S3</strain>
    </source>
</reference>
<evidence type="ECO:0008006" key="4">
    <source>
        <dbReference type="Google" id="ProtNLM"/>
    </source>
</evidence>
<organism evidence="2 3">
    <name type="scientific">Anaplasma platys</name>
    <dbReference type="NCBI Taxonomy" id="949"/>
    <lineage>
        <taxon>Bacteria</taxon>
        <taxon>Pseudomonadati</taxon>
        <taxon>Pseudomonadota</taxon>
        <taxon>Alphaproteobacteria</taxon>
        <taxon>Rickettsiales</taxon>
        <taxon>Anaplasmataceae</taxon>
        <taxon>Anaplasma</taxon>
    </lineage>
</organism>
<gene>
    <name evidence="2" type="ORF">ANPL_02230</name>
</gene>